<evidence type="ECO:0000256" key="5">
    <source>
        <dbReference type="ARBA" id="ARBA00022741"/>
    </source>
</evidence>
<keyword evidence="4" id="KW-1003">Cell membrane</keyword>
<dbReference type="EMBL" id="JAAQPH010000004">
    <property type="protein sequence ID" value="NIA68363.1"/>
    <property type="molecule type" value="Genomic_DNA"/>
</dbReference>
<accession>A0A967C2H4</accession>
<dbReference type="GO" id="GO:0015833">
    <property type="term" value="P:peptide transport"/>
    <property type="evidence" value="ECO:0007669"/>
    <property type="project" value="InterPro"/>
</dbReference>
<dbReference type="AlphaFoldDB" id="A0A967C2H4"/>
<dbReference type="InterPro" id="IPR013563">
    <property type="entry name" value="Oligopep_ABC_C"/>
</dbReference>
<dbReference type="PANTHER" id="PTHR43297">
    <property type="entry name" value="OLIGOPEPTIDE TRANSPORT ATP-BINDING PROTEIN APPD"/>
    <property type="match status" value="1"/>
</dbReference>
<feature type="domain" description="ABC transporter" evidence="8">
    <location>
        <begin position="4"/>
        <end position="253"/>
    </location>
</feature>
<evidence type="ECO:0000256" key="1">
    <source>
        <dbReference type="ARBA" id="ARBA00004417"/>
    </source>
</evidence>
<organism evidence="9 10">
    <name type="scientific">Pelagibius litoralis</name>
    <dbReference type="NCBI Taxonomy" id="374515"/>
    <lineage>
        <taxon>Bacteria</taxon>
        <taxon>Pseudomonadati</taxon>
        <taxon>Pseudomonadota</taxon>
        <taxon>Alphaproteobacteria</taxon>
        <taxon>Rhodospirillales</taxon>
        <taxon>Rhodovibrionaceae</taxon>
        <taxon>Pelagibius</taxon>
    </lineage>
</organism>
<dbReference type="SUPFAM" id="SSF52540">
    <property type="entry name" value="P-loop containing nucleoside triphosphate hydrolases"/>
    <property type="match status" value="1"/>
</dbReference>
<dbReference type="PANTHER" id="PTHR43297:SF2">
    <property type="entry name" value="DIPEPTIDE TRANSPORT ATP-BINDING PROTEIN DPPD"/>
    <property type="match status" value="1"/>
</dbReference>
<evidence type="ECO:0000256" key="4">
    <source>
        <dbReference type="ARBA" id="ARBA00022475"/>
    </source>
</evidence>
<dbReference type="GO" id="GO:0016887">
    <property type="term" value="F:ATP hydrolysis activity"/>
    <property type="evidence" value="ECO:0007669"/>
    <property type="project" value="InterPro"/>
</dbReference>
<evidence type="ECO:0000256" key="7">
    <source>
        <dbReference type="ARBA" id="ARBA00023136"/>
    </source>
</evidence>
<dbReference type="FunFam" id="3.40.50.300:FF:000016">
    <property type="entry name" value="Oligopeptide ABC transporter ATP-binding component"/>
    <property type="match status" value="1"/>
</dbReference>
<dbReference type="GO" id="GO:0005886">
    <property type="term" value="C:plasma membrane"/>
    <property type="evidence" value="ECO:0007669"/>
    <property type="project" value="UniProtKB-SubCell"/>
</dbReference>
<keyword evidence="6 9" id="KW-0067">ATP-binding</keyword>
<dbReference type="Proteomes" id="UP000761264">
    <property type="component" value="Unassembled WGS sequence"/>
</dbReference>
<keyword evidence="7" id="KW-0472">Membrane</keyword>
<dbReference type="RefSeq" id="WP_167222858.1">
    <property type="nucleotide sequence ID" value="NZ_JAAQPH010000004.1"/>
</dbReference>
<comment type="subcellular location">
    <subcellularLocation>
        <location evidence="1">Cell inner membrane</location>
        <topology evidence="1">Peripheral membrane protein</topology>
    </subcellularLocation>
</comment>
<proteinExistence type="inferred from homology"/>
<dbReference type="Gene3D" id="3.40.50.300">
    <property type="entry name" value="P-loop containing nucleotide triphosphate hydrolases"/>
    <property type="match status" value="1"/>
</dbReference>
<dbReference type="GO" id="GO:0055085">
    <property type="term" value="P:transmembrane transport"/>
    <property type="evidence" value="ECO:0007669"/>
    <property type="project" value="UniProtKB-ARBA"/>
</dbReference>
<evidence type="ECO:0000313" key="9">
    <source>
        <dbReference type="EMBL" id="NIA68363.1"/>
    </source>
</evidence>
<evidence type="ECO:0000256" key="6">
    <source>
        <dbReference type="ARBA" id="ARBA00022840"/>
    </source>
</evidence>
<dbReference type="CDD" id="cd03257">
    <property type="entry name" value="ABC_NikE_OppD_transporters"/>
    <property type="match status" value="1"/>
</dbReference>
<dbReference type="InterPro" id="IPR017871">
    <property type="entry name" value="ABC_transporter-like_CS"/>
</dbReference>
<name>A0A967C2H4_9PROT</name>
<dbReference type="InterPro" id="IPR050388">
    <property type="entry name" value="ABC_Ni/Peptide_Import"/>
</dbReference>
<protein>
    <submittedName>
        <fullName evidence="9">ABC transporter ATP-binding protein</fullName>
    </submittedName>
</protein>
<comment type="similarity">
    <text evidence="2">Belongs to the ABC transporter superfamily.</text>
</comment>
<keyword evidence="3" id="KW-0813">Transport</keyword>
<reference evidence="9" key="1">
    <citation type="submission" date="2020-03" db="EMBL/GenBank/DDBJ databases">
        <title>Genome of Pelagibius litoralis DSM 21314T.</title>
        <authorList>
            <person name="Wang G."/>
        </authorList>
    </citation>
    <scope>NUCLEOTIDE SEQUENCE</scope>
    <source>
        <strain evidence="9">DSM 21314</strain>
    </source>
</reference>
<evidence type="ECO:0000313" key="10">
    <source>
        <dbReference type="Proteomes" id="UP000761264"/>
    </source>
</evidence>
<evidence type="ECO:0000259" key="8">
    <source>
        <dbReference type="PROSITE" id="PS50893"/>
    </source>
</evidence>
<dbReference type="GO" id="GO:0005524">
    <property type="term" value="F:ATP binding"/>
    <property type="evidence" value="ECO:0007669"/>
    <property type="project" value="UniProtKB-KW"/>
</dbReference>
<dbReference type="Pfam" id="PF08352">
    <property type="entry name" value="oligo_HPY"/>
    <property type="match status" value="1"/>
</dbReference>
<dbReference type="InterPro" id="IPR003439">
    <property type="entry name" value="ABC_transporter-like_ATP-bd"/>
</dbReference>
<dbReference type="InterPro" id="IPR027417">
    <property type="entry name" value="P-loop_NTPase"/>
</dbReference>
<dbReference type="PROSITE" id="PS00211">
    <property type="entry name" value="ABC_TRANSPORTER_1"/>
    <property type="match status" value="1"/>
</dbReference>
<keyword evidence="5" id="KW-0547">Nucleotide-binding</keyword>
<dbReference type="SMART" id="SM00382">
    <property type="entry name" value="AAA"/>
    <property type="match status" value="1"/>
</dbReference>
<dbReference type="NCBIfam" id="TIGR01727">
    <property type="entry name" value="oligo_HPY"/>
    <property type="match status" value="1"/>
</dbReference>
<dbReference type="InterPro" id="IPR003593">
    <property type="entry name" value="AAA+_ATPase"/>
</dbReference>
<gene>
    <name evidence="9" type="ORF">HBA54_07140</name>
</gene>
<comment type="caution">
    <text evidence="9">The sequence shown here is derived from an EMBL/GenBank/DDBJ whole genome shotgun (WGS) entry which is preliminary data.</text>
</comment>
<evidence type="ECO:0000256" key="2">
    <source>
        <dbReference type="ARBA" id="ARBA00005417"/>
    </source>
</evidence>
<keyword evidence="10" id="KW-1185">Reference proteome</keyword>
<dbReference type="Pfam" id="PF00005">
    <property type="entry name" value="ABC_tran"/>
    <property type="match status" value="1"/>
</dbReference>
<sequence>MTLLSLQDLSVVLDTPEGPATVLDRVSFDLAAGESLGIVGESGCGKSMTALAVMGLLPDAARCTGRIDFEGRDLLALDEQALCALRGRCIAMVFQEPMTALNPVKSIGYQVAEGLRWHLGLGRGEAAARAVKLLDRVGLPQPRFSPDLYPHQLSGGQRQRVVIAMALACDPALLIADEPTTALDVTSQAEILALIAEVTAASGMALMLITHDLAVVWQNTAAMLVMYAGAVAERGTTAEVFARMAHPYTRGLLAASPGALGDILPAGRRLATIPGQVPDPQDRPTGCVFAARCARAAADCLPRPPAERVLAPGHAVACLHPHEEETVL</sequence>
<dbReference type="PROSITE" id="PS50893">
    <property type="entry name" value="ABC_TRANSPORTER_2"/>
    <property type="match status" value="1"/>
</dbReference>
<evidence type="ECO:0000256" key="3">
    <source>
        <dbReference type="ARBA" id="ARBA00022448"/>
    </source>
</evidence>